<evidence type="ECO:0000313" key="3">
    <source>
        <dbReference type="Proteomes" id="UP000077266"/>
    </source>
</evidence>
<dbReference type="EMBL" id="KV426136">
    <property type="protein sequence ID" value="KZV87105.1"/>
    <property type="molecule type" value="Genomic_DNA"/>
</dbReference>
<protein>
    <submittedName>
        <fullName evidence="2">Uncharacterized protein</fullName>
    </submittedName>
</protein>
<gene>
    <name evidence="2" type="ORF">EXIGLDRAFT_621092</name>
</gene>
<reference evidence="2 3" key="1">
    <citation type="journal article" date="2016" name="Mol. Biol. Evol.">
        <title>Comparative Genomics of Early-Diverging Mushroom-Forming Fungi Provides Insights into the Origins of Lignocellulose Decay Capabilities.</title>
        <authorList>
            <person name="Nagy L.G."/>
            <person name="Riley R."/>
            <person name="Tritt A."/>
            <person name="Adam C."/>
            <person name="Daum C."/>
            <person name="Floudas D."/>
            <person name="Sun H."/>
            <person name="Yadav J.S."/>
            <person name="Pangilinan J."/>
            <person name="Larsson K.H."/>
            <person name="Matsuura K."/>
            <person name="Barry K."/>
            <person name="Labutti K."/>
            <person name="Kuo R."/>
            <person name="Ohm R.A."/>
            <person name="Bhattacharya S.S."/>
            <person name="Shirouzu T."/>
            <person name="Yoshinaga Y."/>
            <person name="Martin F.M."/>
            <person name="Grigoriev I.V."/>
            <person name="Hibbett D.S."/>
        </authorList>
    </citation>
    <scope>NUCLEOTIDE SEQUENCE [LARGE SCALE GENOMIC DNA]</scope>
    <source>
        <strain evidence="2 3">HHB12029</strain>
    </source>
</reference>
<dbReference type="OrthoDB" id="10261361at2759"/>
<sequence length="1089" mass="123647">MRNSHKPIPAKTLFSRTAAPLHLPKLDKYLAGLAAPSFSDFPKTHLPTSGKGKGKSKAGVPPGQDMFPPLDMLAASGISIDDLEHNSSAPPAWKDRNTIFGGIVSAFLGATGSSAVAKHYSLQGIYDTVQVFALVLSAAVPAETITDGWRKLFLGTIPNVLALNFGSTMVQSLLFLVGFLSLACLLLYLFQRFTAQLASTATREGLQSQHDGRGWGIMIVSVFLILLYLPLSTIALHALLWSSDFWVVPNPYLNATSYPPVLEPLGPPEIYRDPLDFCYTTTMKKEQINYAPVIVILSAITFGVVRPIFLFRAQMTFWFPIRLSRAIALAVPHVDPYTEIGKKRTPGEMESEYMRLMDRDDSPFAFLYNDFRRRWASYKSLYLWAKLSTLLIVATLDPDNCVFRSADRNAVNVARQSVMVGAMLLFFIVQCVAAPFIDPVGNASEWVSRLNYVSTSLVGLLVAFNVPGTSILNGPVLYILADIITYGLSGYFTVINASFVRRLVKRIDIFSPHIDLSPSTLHVRRRIWQETVSVLLLTSADCKIPPTQPMEFVLHREHPWPPYLHNFQGTPAERHVENLKILREVGWPTYTKAVAMHTGPQATRFRELERAILRQFIGPDAHWCNPAVPPVPGQMSYFGSAWWIPFPPTLVMHYDAGHYVTLTTLQEFEDFVYQNSTRHMERRRQVRRSLRALDGQVVHWPYTHTELIGSRNSLFGGPKYSAQKTQHFRHCVFQIKRHGDLIWNRVQLGSGFEVKLTYNDEVQVDGTILGLDEDFDLTPSLARFLMLNSALMQDRLHAIDTALRSYRKHFTREMKWKEQVLTYRFLGKVYDHPDEPSRVSDEVIDLERDLRVRSALLTHEDAFTAAYERMSFVTSTPVRTWWYIFWDDFWRRNHDTVPALTTYASDFSPHYPTSIAYRPLPRPALEAFLVQRGLLSSKPVWGDFVNVGLINLIMFRLNQIIFHNSRYEIMLHYGGKALELTMEEVDWQVHQRGSTQGTGGGTDHDDSSIRPRRAFTWESIWDDPVSSGQRKHSGWKGKILVWLGLKPHWTTSTTSGLAVDVRLQNGKYVAIPSDDYDYATTKKSRYDKP</sequence>
<feature type="transmembrane region" description="Helical" evidence="1">
    <location>
        <begin position="449"/>
        <end position="466"/>
    </location>
</feature>
<evidence type="ECO:0000313" key="2">
    <source>
        <dbReference type="EMBL" id="KZV87105.1"/>
    </source>
</evidence>
<feature type="transmembrane region" description="Helical" evidence="1">
    <location>
        <begin position="418"/>
        <end position="437"/>
    </location>
</feature>
<keyword evidence="3" id="KW-1185">Reference proteome</keyword>
<feature type="transmembrane region" description="Helical" evidence="1">
    <location>
        <begin position="215"/>
        <end position="240"/>
    </location>
</feature>
<dbReference type="Proteomes" id="UP000077266">
    <property type="component" value="Unassembled WGS sequence"/>
</dbReference>
<proteinExistence type="predicted"/>
<feature type="transmembrane region" description="Helical" evidence="1">
    <location>
        <begin position="478"/>
        <end position="500"/>
    </location>
</feature>
<dbReference type="InParanoid" id="A0A165EJV0"/>
<dbReference type="AlphaFoldDB" id="A0A165EJV0"/>
<name>A0A165EJV0_EXIGL</name>
<evidence type="ECO:0000256" key="1">
    <source>
        <dbReference type="SAM" id="Phobius"/>
    </source>
</evidence>
<keyword evidence="1" id="KW-1133">Transmembrane helix</keyword>
<dbReference type="STRING" id="1314781.A0A165EJV0"/>
<accession>A0A165EJV0</accession>
<feature type="transmembrane region" description="Helical" evidence="1">
    <location>
        <begin position="169"/>
        <end position="190"/>
    </location>
</feature>
<keyword evidence="1" id="KW-0812">Transmembrane</keyword>
<keyword evidence="1" id="KW-0472">Membrane</keyword>
<organism evidence="2 3">
    <name type="scientific">Exidia glandulosa HHB12029</name>
    <dbReference type="NCBI Taxonomy" id="1314781"/>
    <lineage>
        <taxon>Eukaryota</taxon>
        <taxon>Fungi</taxon>
        <taxon>Dikarya</taxon>
        <taxon>Basidiomycota</taxon>
        <taxon>Agaricomycotina</taxon>
        <taxon>Agaricomycetes</taxon>
        <taxon>Auriculariales</taxon>
        <taxon>Exidiaceae</taxon>
        <taxon>Exidia</taxon>
    </lineage>
</organism>
<feature type="transmembrane region" description="Helical" evidence="1">
    <location>
        <begin position="290"/>
        <end position="311"/>
    </location>
</feature>